<dbReference type="InterPro" id="IPR005801">
    <property type="entry name" value="ADC_synthase"/>
</dbReference>
<name>A0AAU7Q664_9GAMM</name>
<gene>
    <name evidence="2" type="ORF">ABK905_18475</name>
</gene>
<reference evidence="2" key="1">
    <citation type="submission" date="2024-06" db="EMBL/GenBank/DDBJ databases">
        <authorList>
            <person name="Coelho C."/>
            <person name="Bento M."/>
            <person name="Garcia E."/>
            <person name="Camelo A."/>
            <person name="Brandao I."/>
            <person name="Espirito Santo C."/>
            <person name="Trovao J."/>
            <person name="Verissimo A."/>
            <person name="Costa J."/>
            <person name="Tiago I."/>
        </authorList>
    </citation>
    <scope>NUCLEOTIDE SEQUENCE</scope>
    <source>
        <strain evidence="2">KWT182</strain>
    </source>
</reference>
<dbReference type="EMBL" id="CP157947">
    <property type="protein sequence ID" value="XBS68619.1"/>
    <property type="molecule type" value="Genomic_DNA"/>
</dbReference>
<feature type="region of interest" description="Disordered" evidence="1">
    <location>
        <begin position="77"/>
        <end position="96"/>
    </location>
</feature>
<dbReference type="Gene3D" id="3.60.120.10">
    <property type="entry name" value="Anthranilate synthase"/>
    <property type="match status" value="1"/>
</dbReference>
<proteinExistence type="predicted"/>
<dbReference type="AlphaFoldDB" id="A0AAU7Q664"/>
<organism evidence="2">
    <name type="scientific">Acerihabitans sp. KWT182</name>
    <dbReference type="NCBI Taxonomy" id="3157919"/>
    <lineage>
        <taxon>Bacteria</taxon>
        <taxon>Pseudomonadati</taxon>
        <taxon>Pseudomonadota</taxon>
        <taxon>Gammaproteobacteria</taxon>
        <taxon>Enterobacterales</taxon>
        <taxon>Pectobacteriaceae</taxon>
        <taxon>Acerihabitans</taxon>
    </lineage>
</organism>
<evidence type="ECO:0000256" key="1">
    <source>
        <dbReference type="SAM" id="MobiDB-lite"/>
    </source>
</evidence>
<accession>A0AAU7Q664</accession>
<sequence length="124" mass="13693">MLSLLQSALQQHMDAGFIPRQPGVYSISLPWTPGKHVPMLDWLHASPFFPQCYWQHRNGEQEAACCGGVKIFSSPDRGAGFSRRASGPSHPASLGPERLRQWRGRAGKHPVFTPYYLAAPPTGP</sequence>
<evidence type="ECO:0000313" key="2">
    <source>
        <dbReference type="EMBL" id="XBS68619.1"/>
    </source>
</evidence>
<protein>
    <submittedName>
        <fullName evidence="2">Uncharacterized protein</fullName>
    </submittedName>
</protein>